<dbReference type="Pfam" id="PF11340">
    <property type="entry name" value="DUF3142"/>
    <property type="match status" value="1"/>
</dbReference>
<comment type="caution">
    <text evidence="1">The sequence shown here is derived from an EMBL/GenBank/DDBJ whole genome shotgun (WGS) entry which is preliminary data.</text>
</comment>
<sequence>MLQIHAVRNPHLGLFDAKISQRWLTQFATRRHGPWSVALPAYGSRVSWDERGRITSVRSEATTLTETNIHTELLANPTVIASFIHDEESTTLDGLQSWVWFRLPSAEDQRAWSLPTWHAVLSHQPLRSAITIHVTQTDPALYELSLNNDGTTDALLPPTLTVQTSCPYTMDGSNGYVLNLSPSVPRLERRTNGLLSPGHSRTIGWVRCQNDTPHMVIGTPS</sequence>
<name>A0ABQ0NYF9_9PROT</name>
<evidence type="ECO:0000313" key="1">
    <source>
        <dbReference type="EMBL" id="GBQ06328.1"/>
    </source>
</evidence>
<proteinExistence type="predicted"/>
<organism evidence="1 2">
    <name type="scientific">Saccharibacter floricola DSM 15669</name>
    <dbReference type="NCBI Taxonomy" id="1123227"/>
    <lineage>
        <taxon>Bacteria</taxon>
        <taxon>Pseudomonadati</taxon>
        <taxon>Pseudomonadota</taxon>
        <taxon>Alphaproteobacteria</taxon>
        <taxon>Acetobacterales</taxon>
        <taxon>Acetobacteraceae</taxon>
        <taxon>Saccharibacter</taxon>
    </lineage>
</organism>
<dbReference type="Proteomes" id="UP001062901">
    <property type="component" value="Unassembled WGS sequence"/>
</dbReference>
<dbReference type="InterPro" id="IPR021488">
    <property type="entry name" value="DUF3142"/>
</dbReference>
<protein>
    <submittedName>
        <fullName evidence="1">Uncharacterized protein</fullName>
    </submittedName>
</protein>
<reference evidence="1" key="1">
    <citation type="submission" date="2013-04" db="EMBL/GenBank/DDBJ databases">
        <title>The genome sequencing project of 58 acetic acid bacteria.</title>
        <authorList>
            <person name="Okamoto-Kainuma A."/>
            <person name="Ishikawa M."/>
            <person name="Umino S."/>
            <person name="Koizumi Y."/>
            <person name="Shiwa Y."/>
            <person name="Yoshikawa H."/>
            <person name="Matsutani M."/>
            <person name="Matsushita K."/>
        </authorList>
    </citation>
    <scope>NUCLEOTIDE SEQUENCE</scope>
    <source>
        <strain evidence="1">DSM 15669</strain>
    </source>
</reference>
<keyword evidence="2" id="KW-1185">Reference proteome</keyword>
<evidence type="ECO:0000313" key="2">
    <source>
        <dbReference type="Proteomes" id="UP001062901"/>
    </source>
</evidence>
<accession>A0ABQ0NYF9</accession>
<gene>
    <name evidence="1" type="ORF">AA15669_0884</name>
</gene>
<dbReference type="EMBL" id="BAQD01000011">
    <property type="protein sequence ID" value="GBQ06328.1"/>
    <property type="molecule type" value="Genomic_DNA"/>
</dbReference>